<organism evidence="2 3">
    <name type="scientific">Rehmannia glutinosa</name>
    <name type="common">Chinese foxglove</name>
    <dbReference type="NCBI Taxonomy" id="99300"/>
    <lineage>
        <taxon>Eukaryota</taxon>
        <taxon>Viridiplantae</taxon>
        <taxon>Streptophyta</taxon>
        <taxon>Embryophyta</taxon>
        <taxon>Tracheophyta</taxon>
        <taxon>Spermatophyta</taxon>
        <taxon>Magnoliopsida</taxon>
        <taxon>eudicotyledons</taxon>
        <taxon>Gunneridae</taxon>
        <taxon>Pentapetalae</taxon>
        <taxon>asterids</taxon>
        <taxon>lamiids</taxon>
        <taxon>Lamiales</taxon>
        <taxon>Orobanchaceae</taxon>
        <taxon>Rehmannieae</taxon>
        <taxon>Rehmannia</taxon>
    </lineage>
</organism>
<comment type="caution">
    <text evidence="2">The sequence shown here is derived from an EMBL/GenBank/DDBJ whole genome shotgun (WGS) entry which is preliminary data.</text>
</comment>
<dbReference type="EMBL" id="JABTTQ020001558">
    <property type="protein sequence ID" value="KAK6130766.1"/>
    <property type="molecule type" value="Genomic_DNA"/>
</dbReference>
<evidence type="ECO:0000256" key="1">
    <source>
        <dbReference type="SAM" id="MobiDB-lite"/>
    </source>
</evidence>
<reference evidence="2 3" key="1">
    <citation type="journal article" date="2021" name="Comput. Struct. Biotechnol. J.">
        <title>De novo genome assembly of the potent medicinal plant Rehmannia glutinosa using nanopore technology.</title>
        <authorList>
            <person name="Ma L."/>
            <person name="Dong C."/>
            <person name="Song C."/>
            <person name="Wang X."/>
            <person name="Zheng X."/>
            <person name="Niu Y."/>
            <person name="Chen S."/>
            <person name="Feng W."/>
        </authorList>
    </citation>
    <scope>NUCLEOTIDE SEQUENCE [LARGE SCALE GENOMIC DNA]</scope>
    <source>
        <strain evidence="2">DH-2019</strain>
    </source>
</reference>
<evidence type="ECO:0000313" key="2">
    <source>
        <dbReference type="EMBL" id="KAK6130766.1"/>
    </source>
</evidence>
<proteinExistence type="predicted"/>
<gene>
    <name evidence="2" type="ORF">DH2020_035496</name>
</gene>
<sequence>MEMHMIIFRVHAMDIWILYHQLRTFFTMGRKSKVETDSSNNTKSASRNRGRREGSSSKSKVSINDPIVMFIVKIGSGSFFHTPNNFSSDVLCTKPKKEEEVESHHDVECATALLDQSVEDKNEVQCARALLEISGQTTGDRRVSRRLAGLEPELRNDFDFNRALEYVIKDKPQQ</sequence>
<name>A0ABR0V9I0_REHGL</name>
<feature type="region of interest" description="Disordered" evidence="1">
    <location>
        <begin position="33"/>
        <end position="60"/>
    </location>
</feature>
<evidence type="ECO:0000313" key="3">
    <source>
        <dbReference type="Proteomes" id="UP001318860"/>
    </source>
</evidence>
<protein>
    <submittedName>
        <fullName evidence="2">Uncharacterized protein</fullName>
    </submittedName>
</protein>
<dbReference type="Proteomes" id="UP001318860">
    <property type="component" value="Unassembled WGS sequence"/>
</dbReference>
<keyword evidence="3" id="KW-1185">Reference proteome</keyword>
<accession>A0ABR0V9I0</accession>